<reference evidence="1 2" key="1">
    <citation type="journal article" date="2021" name="Elife">
        <title>Chloroplast acquisition without the gene transfer in kleptoplastic sea slugs, Plakobranchus ocellatus.</title>
        <authorList>
            <person name="Maeda T."/>
            <person name="Takahashi S."/>
            <person name="Yoshida T."/>
            <person name="Shimamura S."/>
            <person name="Takaki Y."/>
            <person name="Nagai Y."/>
            <person name="Toyoda A."/>
            <person name="Suzuki Y."/>
            <person name="Arimoto A."/>
            <person name="Ishii H."/>
            <person name="Satoh N."/>
            <person name="Nishiyama T."/>
            <person name="Hasebe M."/>
            <person name="Maruyama T."/>
            <person name="Minagawa J."/>
            <person name="Obokata J."/>
            <person name="Shigenobu S."/>
        </authorList>
    </citation>
    <scope>NUCLEOTIDE SEQUENCE [LARGE SCALE GENOMIC DNA]</scope>
</reference>
<protein>
    <submittedName>
        <fullName evidence="1">Uncharacterized protein</fullName>
    </submittedName>
</protein>
<sequence length="124" mass="13983">MDSVRRKNPRRELPVVNAQESLRRARIISGLVSSARYIVKSLVTAHIQAPQRSEQEMPDISSAWQNERYSRQCLCPRGGVHDRHLNLAKIARKVAVWMAHFLEGDAESRGCDDCGCEVLLELGS</sequence>
<evidence type="ECO:0000313" key="1">
    <source>
        <dbReference type="EMBL" id="GFO41366.1"/>
    </source>
</evidence>
<proteinExistence type="predicted"/>
<dbReference type="EMBL" id="BLXT01007679">
    <property type="protein sequence ID" value="GFO41366.1"/>
    <property type="molecule type" value="Genomic_DNA"/>
</dbReference>
<organism evidence="1 2">
    <name type="scientific">Plakobranchus ocellatus</name>
    <dbReference type="NCBI Taxonomy" id="259542"/>
    <lineage>
        <taxon>Eukaryota</taxon>
        <taxon>Metazoa</taxon>
        <taxon>Spiralia</taxon>
        <taxon>Lophotrochozoa</taxon>
        <taxon>Mollusca</taxon>
        <taxon>Gastropoda</taxon>
        <taxon>Heterobranchia</taxon>
        <taxon>Euthyneura</taxon>
        <taxon>Panpulmonata</taxon>
        <taxon>Sacoglossa</taxon>
        <taxon>Placobranchoidea</taxon>
        <taxon>Plakobranchidae</taxon>
        <taxon>Plakobranchus</taxon>
    </lineage>
</organism>
<comment type="caution">
    <text evidence="1">The sequence shown here is derived from an EMBL/GenBank/DDBJ whole genome shotgun (WGS) entry which is preliminary data.</text>
</comment>
<evidence type="ECO:0000313" key="2">
    <source>
        <dbReference type="Proteomes" id="UP000735302"/>
    </source>
</evidence>
<dbReference type="Proteomes" id="UP000735302">
    <property type="component" value="Unassembled WGS sequence"/>
</dbReference>
<keyword evidence="2" id="KW-1185">Reference proteome</keyword>
<accession>A0AAV4DB51</accession>
<dbReference type="AlphaFoldDB" id="A0AAV4DB51"/>
<gene>
    <name evidence="1" type="ORF">PoB_006787100</name>
</gene>
<name>A0AAV4DB51_9GAST</name>